<evidence type="ECO:0000313" key="4">
    <source>
        <dbReference type="Proteomes" id="UP000479114"/>
    </source>
</evidence>
<reference evidence="3 4" key="1">
    <citation type="submission" date="2020-02" db="EMBL/GenBank/DDBJ databases">
        <title>Paenibacillus sp. nov., isolated from rhizosphere soil of tomato.</title>
        <authorList>
            <person name="Weon H.-Y."/>
            <person name="Lee S.A."/>
        </authorList>
    </citation>
    <scope>NUCLEOTIDE SEQUENCE [LARGE SCALE GENOMIC DNA]</scope>
    <source>
        <strain evidence="3 4">14171R-81</strain>
    </source>
</reference>
<dbReference type="Proteomes" id="UP000479114">
    <property type="component" value="Chromosome"/>
</dbReference>
<dbReference type="EMBL" id="CP048286">
    <property type="protein sequence ID" value="QHW33665.1"/>
    <property type="molecule type" value="Genomic_DNA"/>
</dbReference>
<keyword evidence="2" id="KW-0732">Signal</keyword>
<dbReference type="Gene3D" id="3.40.190.10">
    <property type="entry name" value="Periplasmic binding protein-like II"/>
    <property type="match status" value="2"/>
</dbReference>
<dbReference type="SUPFAM" id="SSF53850">
    <property type="entry name" value="Periplasmic binding protein-like II"/>
    <property type="match status" value="1"/>
</dbReference>
<name>A0A6C0P5D5_9BACL</name>
<protein>
    <submittedName>
        <fullName evidence="3">ABC transporter substrate-binding protein</fullName>
    </submittedName>
</protein>
<feature type="compositionally biased region" description="Basic and acidic residues" evidence="1">
    <location>
        <begin position="430"/>
        <end position="443"/>
    </location>
</feature>
<dbReference type="CDD" id="cd14748">
    <property type="entry name" value="PBP2_UgpB"/>
    <property type="match status" value="1"/>
</dbReference>
<dbReference type="RefSeq" id="WP_162643663.1">
    <property type="nucleotide sequence ID" value="NZ_CP048286.1"/>
</dbReference>
<feature type="region of interest" description="Disordered" evidence="1">
    <location>
        <begin position="429"/>
        <end position="451"/>
    </location>
</feature>
<dbReference type="PROSITE" id="PS51257">
    <property type="entry name" value="PROKAR_LIPOPROTEIN"/>
    <property type="match status" value="1"/>
</dbReference>
<dbReference type="InterPro" id="IPR050490">
    <property type="entry name" value="Bact_solute-bd_prot1"/>
</dbReference>
<accession>A0A6C0P5D5</accession>
<feature type="chain" id="PRO_5039029047" evidence="2">
    <location>
        <begin position="23"/>
        <end position="451"/>
    </location>
</feature>
<dbReference type="AlphaFoldDB" id="A0A6C0P5D5"/>
<dbReference type="PANTHER" id="PTHR43649">
    <property type="entry name" value="ARABINOSE-BINDING PROTEIN-RELATED"/>
    <property type="match status" value="1"/>
</dbReference>
<sequence length="451" mass="49621">MKKVNKAAIASLVLTLTTGALLSGCGSSNNGNGNENSAASPAPQDNAAPKEKVVLDFWTFWGSETRRPLVEKIIDDFNKAHEGTIEVKHSYYPYGDIWTKSLAQTAAGNPPDVIVNSIEETGLRAAKKQNTNLAEFLAKDPTVKDRFREDLWNTVLYKNDPYALPFTTDTRMMFYNKTAFKEAGLDPNKFPDTWDELEEVAKKLDKKDANGKYARIGYAPQFAGFDAKSIAVNFDGGKGWLDENGQANISTPNKIEGFNYVQRYTDRLGQKNIDEYKAAFGSKEANPFIAGKVAIWPDAVTFQTQLRDFGKGMDVGIAPIPETKEGAGHWSTGGGFVVEIPAGAKHPAESWEFIKYLTDVQAQTYWAKMNYDNVANVQASNDPELTKDPIYKASVDNLANTRVYTRPAAAADLFKMLDPQVDAILTKKSTPKEGLDQAQKDVSDLIAQNGG</sequence>
<gene>
    <name evidence="3" type="ORF">GZH47_24615</name>
</gene>
<feature type="signal peptide" evidence="2">
    <location>
        <begin position="1"/>
        <end position="22"/>
    </location>
</feature>
<evidence type="ECO:0000256" key="2">
    <source>
        <dbReference type="SAM" id="SignalP"/>
    </source>
</evidence>
<keyword evidence="4" id="KW-1185">Reference proteome</keyword>
<evidence type="ECO:0000313" key="3">
    <source>
        <dbReference type="EMBL" id="QHW33665.1"/>
    </source>
</evidence>
<dbReference type="PANTHER" id="PTHR43649:SF12">
    <property type="entry name" value="DIACETYLCHITOBIOSE BINDING PROTEIN DASA"/>
    <property type="match status" value="1"/>
</dbReference>
<organism evidence="3 4">
    <name type="scientific">Paenibacillus rhizovicinus</name>
    <dbReference type="NCBI Taxonomy" id="2704463"/>
    <lineage>
        <taxon>Bacteria</taxon>
        <taxon>Bacillati</taxon>
        <taxon>Bacillota</taxon>
        <taxon>Bacilli</taxon>
        <taxon>Bacillales</taxon>
        <taxon>Paenibacillaceae</taxon>
        <taxon>Paenibacillus</taxon>
    </lineage>
</organism>
<dbReference type="KEGG" id="prz:GZH47_24615"/>
<proteinExistence type="predicted"/>
<dbReference type="Pfam" id="PF01547">
    <property type="entry name" value="SBP_bac_1"/>
    <property type="match status" value="1"/>
</dbReference>
<evidence type="ECO:0000256" key="1">
    <source>
        <dbReference type="SAM" id="MobiDB-lite"/>
    </source>
</evidence>
<dbReference type="InterPro" id="IPR006059">
    <property type="entry name" value="SBP"/>
</dbReference>